<dbReference type="GO" id="GO:0016020">
    <property type="term" value="C:membrane"/>
    <property type="evidence" value="ECO:0007669"/>
    <property type="project" value="TreeGrafter"/>
</dbReference>
<feature type="transmembrane region" description="Helical" evidence="1">
    <location>
        <begin position="60"/>
        <end position="85"/>
    </location>
</feature>
<keyword evidence="1" id="KW-0812">Transmembrane</keyword>
<keyword evidence="2" id="KW-0808">Transferase</keyword>
<dbReference type="GO" id="GO:0009103">
    <property type="term" value="P:lipopolysaccharide biosynthetic process"/>
    <property type="evidence" value="ECO:0007669"/>
    <property type="project" value="TreeGrafter"/>
</dbReference>
<organism evidence="2 3">
    <name type="scientific">Pseudonocardia petroleophila</name>
    <dbReference type="NCBI Taxonomy" id="37331"/>
    <lineage>
        <taxon>Bacteria</taxon>
        <taxon>Bacillati</taxon>
        <taxon>Actinomycetota</taxon>
        <taxon>Actinomycetes</taxon>
        <taxon>Pseudonocardiales</taxon>
        <taxon>Pseudonocardiaceae</taxon>
        <taxon>Pseudonocardia</taxon>
    </lineage>
</organism>
<dbReference type="EMBL" id="CP060131">
    <property type="protein sequence ID" value="QNG55074.1"/>
    <property type="molecule type" value="Genomic_DNA"/>
</dbReference>
<dbReference type="KEGG" id="ppel:H6H00_15110"/>
<gene>
    <name evidence="2" type="ORF">H6H00_15110</name>
</gene>
<feature type="transmembrane region" description="Helical" evidence="1">
    <location>
        <begin position="134"/>
        <end position="153"/>
    </location>
</feature>
<dbReference type="PANTHER" id="PTHR23028">
    <property type="entry name" value="ACETYLTRANSFERASE"/>
    <property type="match status" value="1"/>
</dbReference>
<dbReference type="RefSeq" id="WP_185721872.1">
    <property type="nucleotide sequence ID" value="NZ_BAAAWI010000001.1"/>
</dbReference>
<dbReference type="GO" id="GO:0016746">
    <property type="term" value="F:acyltransferase activity"/>
    <property type="evidence" value="ECO:0007669"/>
    <property type="project" value="UniProtKB-KW"/>
</dbReference>
<feature type="transmembrane region" description="Helical" evidence="1">
    <location>
        <begin position="216"/>
        <end position="236"/>
    </location>
</feature>
<dbReference type="Proteomes" id="UP000515728">
    <property type="component" value="Chromosome"/>
</dbReference>
<evidence type="ECO:0000313" key="2">
    <source>
        <dbReference type="EMBL" id="QNG55074.1"/>
    </source>
</evidence>
<feature type="transmembrane region" description="Helical" evidence="1">
    <location>
        <begin position="302"/>
        <end position="322"/>
    </location>
</feature>
<protein>
    <submittedName>
        <fullName evidence="2">Acyltransferase</fullName>
    </submittedName>
</protein>
<keyword evidence="1" id="KW-1133">Transmembrane helix</keyword>
<name>A0A7G7MQL3_9PSEU</name>
<sequence length="338" mass="35599">MLVSHSLKFQGYEDPVGRLTGGDVDMGTMAVDGFFALSGFLIVGSWLGSPSTGRYLWRRCLRILPGFWACLLVTAFVLLPLAALLEFGTLAGFPWTGRESALSYVVGNAALFVRQFEVPGLLGGEAVNGSLYTLFYEFACYLAVAVLGALGLLRDRVWPLLGVTAAVWLFALSELLDGAQLTSRSSTLEIALRFGSMFLAGAVAARVAPRLPMGPAGGALAVLVLVQGVVLASMAATPEASTLVYVVIAPAAVAYLVLLAGASPLLHRVGSRRDLSYGLYVYAWPVQALLLLVGAATWPLPVYAAASLAGGLALALASWTWVESPALRYKSWTPAALG</sequence>
<feature type="transmembrane region" description="Helical" evidence="1">
    <location>
        <begin position="29"/>
        <end position="48"/>
    </location>
</feature>
<evidence type="ECO:0000313" key="3">
    <source>
        <dbReference type="Proteomes" id="UP000515728"/>
    </source>
</evidence>
<dbReference type="AlphaFoldDB" id="A0A7G7MQL3"/>
<feature type="transmembrane region" description="Helical" evidence="1">
    <location>
        <begin position="190"/>
        <end position="209"/>
    </location>
</feature>
<proteinExistence type="predicted"/>
<reference evidence="2 3" key="1">
    <citation type="submission" date="2020-08" db="EMBL/GenBank/DDBJ databases">
        <authorList>
            <person name="Mo P."/>
        </authorList>
    </citation>
    <scope>NUCLEOTIDE SEQUENCE [LARGE SCALE GENOMIC DNA]</scope>
    <source>
        <strain evidence="2 3">CGMCC 4.1532</strain>
    </source>
</reference>
<keyword evidence="2" id="KW-0012">Acyltransferase</keyword>
<keyword evidence="1" id="KW-0472">Membrane</keyword>
<dbReference type="PANTHER" id="PTHR23028:SF53">
    <property type="entry name" value="ACYL_TRANSF_3 DOMAIN-CONTAINING PROTEIN"/>
    <property type="match status" value="1"/>
</dbReference>
<keyword evidence="3" id="KW-1185">Reference proteome</keyword>
<accession>A0A7G7MQL3</accession>
<feature type="transmembrane region" description="Helical" evidence="1">
    <location>
        <begin position="160"/>
        <end position="178"/>
    </location>
</feature>
<feature type="transmembrane region" description="Helical" evidence="1">
    <location>
        <begin position="242"/>
        <end position="265"/>
    </location>
</feature>
<evidence type="ECO:0000256" key="1">
    <source>
        <dbReference type="SAM" id="Phobius"/>
    </source>
</evidence>
<feature type="transmembrane region" description="Helical" evidence="1">
    <location>
        <begin position="277"/>
        <end position="296"/>
    </location>
</feature>
<dbReference type="InterPro" id="IPR050879">
    <property type="entry name" value="Acyltransferase_3"/>
</dbReference>